<name>A0A291RTY6_9NOCA</name>
<dbReference type="KEGG" id="ntp:CRH09_35845"/>
<evidence type="ECO:0000313" key="1">
    <source>
        <dbReference type="EMBL" id="ATL70760.1"/>
    </source>
</evidence>
<sequence>MMLVDHEIPLPAMTPDEMHYEVRETHADCTLAGCAAKDALWRKLCGAGHLPLEQPEQCPACARLTAVRRPGSQLPIVRR</sequence>
<gene>
    <name evidence="1" type="ORF">CRH09_35845</name>
</gene>
<proteinExistence type="predicted"/>
<dbReference type="EMBL" id="CP023778">
    <property type="protein sequence ID" value="ATL70760.1"/>
    <property type="molecule type" value="Genomic_DNA"/>
</dbReference>
<dbReference type="AlphaFoldDB" id="A0A291RTY6"/>
<reference evidence="1 2" key="1">
    <citation type="submission" date="2017-10" db="EMBL/GenBank/DDBJ databases">
        <title>Comparative genomics between pathogenic Norcardia.</title>
        <authorList>
            <person name="Zeng L."/>
        </authorList>
    </citation>
    <scope>NUCLEOTIDE SEQUENCE [LARGE SCALE GENOMIC DNA]</scope>
    <source>
        <strain evidence="1 2">NC_YFY_NT001</strain>
    </source>
</reference>
<dbReference type="Proteomes" id="UP000221961">
    <property type="component" value="Chromosome"/>
</dbReference>
<evidence type="ECO:0000313" key="2">
    <source>
        <dbReference type="Proteomes" id="UP000221961"/>
    </source>
</evidence>
<organism evidence="1 2">
    <name type="scientific">Nocardia terpenica</name>
    <dbReference type="NCBI Taxonomy" id="455432"/>
    <lineage>
        <taxon>Bacteria</taxon>
        <taxon>Bacillati</taxon>
        <taxon>Actinomycetota</taxon>
        <taxon>Actinomycetes</taxon>
        <taxon>Mycobacteriales</taxon>
        <taxon>Nocardiaceae</taxon>
        <taxon>Nocardia</taxon>
    </lineage>
</organism>
<accession>A0A291RTY6</accession>
<protein>
    <submittedName>
        <fullName evidence="1">Uncharacterized protein</fullName>
    </submittedName>
</protein>